<protein>
    <submittedName>
        <fullName evidence="1">Uncharacterized protein</fullName>
    </submittedName>
</protein>
<dbReference type="EMBL" id="PKPP01003936">
    <property type="protein sequence ID" value="PWA66924.1"/>
    <property type="molecule type" value="Genomic_DNA"/>
</dbReference>
<name>A0A2U1N0F0_ARTAN</name>
<sequence>MGVTSLTSSDDHIGAFKNVLADAYGSKKALLISLEATGSRFLYFYYTGKATNKVNQNINAS</sequence>
<dbReference type="Proteomes" id="UP000245207">
    <property type="component" value="Unassembled WGS sequence"/>
</dbReference>
<keyword evidence="2" id="KW-1185">Reference proteome</keyword>
<evidence type="ECO:0000313" key="2">
    <source>
        <dbReference type="Proteomes" id="UP000245207"/>
    </source>
</evidence>
<evidence type="ECO:0000313" key="1">
    <source>
        <dbReference type="EMBL" id="PWA66924.1"/>
    </source>
</evidence>
<organism evidence="1 2">
    <name type="scientific">Artemisia annua</name>
    <name type="common">Sweet wormwood</name>
    <dbReference type="NCBI Taxonomy" id="35608"/>
    <lineage>
        <taxon>Eukaryota</taxon>
        <taxon>Viridiplantae</taxon>
        <taxon>Streptophyta</taxon>
        <taxon>Embryophyta</taxon>
        <taxon>Tracheophyta</taxon>
        <taxon>Spermatophyta</taxon>
        <taxon>Magnoliopsida</taxon>
        <taxon>eudicotyledons</taxon>
        <taxon>Gunneridae</taxon>
        <taxon>Pentapetalae</taxon>
        <taxon>asterids</taxon>
        <taxon>campanulids</taxon>
        <taxon>Asterales</taxon>
        <taxon>Asteraceae</taxon>
        <taxon>Asteroideae</taxon>
        <taxon>Anthemideae</taxon>
        <taxon>Artemisiinae</taxon>
        <taxon>Artemisia</taxon>
    </lineage>
</organism>
<accession>A0A2U1N0F0</accession>
<comment type="caution">
    <text evidence="1">The sequence shown here is derived from an EMBL/GenBank/DDBJ whole genome shotgun (WGS) entry which is preliminary data.</text>
</comment>
<reference evidence="1 2" key="1">
    <citation type="journal article" date="2018" name="Mol. Plant">
        <title>The genome of Artemisia annua provides insight into the evolution of Asteraceae family and artemisinin biosynthesis.</title>
        <authorList>
            <person name="Shen Q."/>
            <person name="Zhang L."/>
            <person name="Liao Z."/>
            <person name="Wang S."/>
            <person name="Yan T."/>
            <person name="Shi P."/>
            <person name="Liu M."/>
            <person name="Fu X."/>
            <person name="Pan Q."/>
            <person name="Wang Y."/>
            <person name="Lv Z."/>
            <person name="Lu X."/>
            <person name="Zhang F."/>
            <person name="Jiang W."/>
            <person name="Ma Y."/>
            <person name="Chen M."/>
            <person name="Hao X."/>
            <person name="Li L."/>
            <person name="Tang Y."/>
            <person name="Lv G."/>
            <person name="Zhou Y."/>
            <person name="Sun X."/>
            <person name="Brodelius P.E."/>
            <person name="Rose J.K.C."/>
            <person name="Tang K."/>
        </authorList>
    </citation>
    <scope>NUCLEOTIDE SEQUENCE [LARGE SCALE GENOMIC DNA]</scope>
    <source>
        <strain evidence="2">cv. Huhao1</strain>
        <tissue evidence="1">Leaf</tissue>
    </source>
</reference>
<dbReference type="AlphaFoldDB" id="A0A2U1N0F0"/>
<gene>
    <name evidence="1" type="ORF">CTI12_AA323240</name>
</gene>
<proteinExistence type="predicted"/>